<dbReference type="OrthoDB" id="2780242at2759"/>
<name>A0A8E2AHN4_9APHY</name>
<keyword evidence="2" id="KW-1185">Reference proteome</keyword>
<accession>A0A8E2AHN4</accession>
<sequence length="190" mass="22205">MVNSRTYIAPGRRMSTTYRQVTSRFYGAEEPKSKPLTLLARCDGDCHYPLIESVLDDMRIQPYVHNSFIRVLHNNQIYTYLVFYRIHRRLPINRTVSLVAHSCSVRGNVVVIRTDRDGRVIGMRHGDAVVFDEIVNGLADRMDPKSFAYRKKCGPPTELMVISTPRRSQRQWRLLRDVRERQRGAARERQ</sequence>
<dbReference type="AlphaFoldDB" id="A0A8E2AHN4"/>
<evidence type="ECO:0000313" key="1">
    <source>
        <dbReference type="EMBL" id="OCH84648.1"/>
    </source>
</evidence>
<dbReference type="EMBL" id="KV722650">
    <property type="protein sequence ID" value="OCH84648.1"/>
    <property type="molecule type" value="Genomic_DNA"/>
</dbReference>
<gene>
    <name evidence="1" type="ORF">OBBRIDRAFT_741238</name>
</gene>
<proteinExistence type="predicted"/>
<organism evidence="1 2">
    <name type="scientific">Obba rivulosa</name>
    <dbReference type="NCBI Taxonomy" id="1052685"/>
    <lineage>
        <taxon>Eukaryota</taxon>
        <taxon>Fungi</taxon>
        <taxon>Dikarya</taxon>
        <taxon>Basidiomycota</taxon>
        <taxon>Agaricomycotina</taxon>
        <taxon>Agaricomycetes</taxon>
        <taxon>Polyporales</taxon>
        <taxon>Gelatoporiaceae</taxon>
        <taxon>Obba</taxon>
    </lineage>
</organism>
<reference evidence="1 2" key="1">
    <citation type="submission" date="2016-07" db="EMBL/GenBank/DDBJ databases">
        <title>Draft genome of the white-rot fungus Obba rivulosa 3A-2.</title>
        <authorList>
            <consortium name="DOE Joint Genome Institute"/>
            <person name="Miettinen O."/>
            <person name="Riley R."/>
            <person name="Acob R."/>
            <person name="Barry K."/>
            <person name="Cullen D."/>
            <person name="De Vries R."/>
            <person name="Hainaut M."/>
            <person name="Hatakka A."/>
            <person name="Henrissat B."/>
            <person name="Hilden K."/>
            <person name="Kuo R."/>
            <person name="Labutti K."/>
            <person name="Lipzen A."/>
            <person name="Makela M.R."/>
            <person name="Sandor L."/>
            <person name="Spatafora J.W."/>
            <person name="Grigoriev I.V."/>
            <person name="Hibbett D.S."/>
        </authorList>
    </citation>
    <scope>NUCLEOTIDE SEQUENCE [LARGE SCALE GENOMIC DNA]</scope>
    <source>
        <strain evidence="1 2">3A-2</strain>
    </source>
</reference>
<dbReference type="Proteomes" id="UP000250043">
    <property type="component" value="Unassembled WGS sequence"/>
</dbReference>
<protein>
    <submittedName>
        <fullName evidence="1">Uncharacterized protein</fullName>
    </submittedName>
</protein>
<evidence type="ECO:0000313" key="2">
    <source>
        <dbReference type="Proteomes" id="UP000250043"/>
    </source>
</evidence>